<keyword evidence="3" id="KW-1185">Reference proteome</keyword>
<evidence type="ECO:0000313" key="2">
    <source>
        <dbReference type="EMBL" id="KZT50247.1"/>
    </source>
</evidence>
<sequence length="373" mass="40389">MACAGPGVSSSLCSSWPLHPSNPTEYQGSAAKEERDACGRRFYTFAGLRAAQHANACWPPRWPYPLPRIPATERCDFPPPRQAPSSGNRRGTDEALSRAMPGQGATPARVPASTDAGTEEWPFAPFTPQPGQDGTPAPSEGEATTTDRKRAMVAVNGYLPCPLSNAIQGETVHWVLGREGGTAGNRHGQTDHTSLVMPRILGKLMEQLEPWRERCLSCFLLGRDGPCGHRRLGCSPLNTVRFLRWRNDATFPSGICRACTLPRRLHAGHRCVYSGIVMGILYVVSRNDGWRTAWPSHLPVSAEAAFESGMWCGERGSPAGPLNAHIALRWVLARCHRLSAERPLHALSRDLSGGGVGRGWAAVARKKAQGVPA</sequence>
<dbReference type="InParanoid" id="A0A165C517"/>
<organism evidence="2 3">
    <name type="scientific">Calocera cornea HHB12733</name>
    <dbReference type="NCBI Taxonomy" id="1353952"/>
    <lineage>
        <taxon>Eukaryota</taxon>
        <taxon>Fungi</taxon>
        <taxon>Dikarya</taxon>
        <taxon>Basidiomycota</taxon>
        <taxon>Agaricomycotina</taxon>
        <taxon>Dacrymycetes</taxon>
        <taxon>Dacrymycetales</taxon>
        <taxon>Dacrymycetaceae</taxon>
        <taxon>Calocera</taxon>
    </lineage>
</organism>
<name>A0A165C517_9BASI</name>
<gene>
    <name evidence="2" type="ORF">CALCODRAFT_201170</name>
</gene>
<dbReference type="AlphaFoldDB" id="A0A165C517"/>
<evidence type="ECO:0000313" key="3">
    <source>
        <dbReference type="Proteomes" id="UP000076842"/>
    </source>
</evidence>
<reference evidence="2 3" key="1">
    <citation type="journal article" date="2016" name="Mol. Biol. Evol.">
        <title>Comparative Genomics of Early-Diverging Mushroom-Forming Fungi Provides Insights into the Origins of Lignocellulose Decay Capabilities.</title>
        <authorList>
            <person name="Nagy L.G."/>
            <person name="Riley R."/>
            <person name="Tritt A."/>
            <person name="Adam C."/>
            <person name="Daum C."/>
            <person name="Floudas D."/>
            <person name="Sun H."/>
            <person name="Yadav J.S."/>
            <person name="Pangilinan J."/>
            <person name="Larsson K.H."/>
            <person name="Matsuura K."/>
            <person name="Barry K."/>
            <person name="Labutti K."/>
            <person name="Kuo R."/>
            <person name="Ohm R.A."/>
            <person name="Bhattacharya S.S."/>
            <person name="Shirouzu T."/>
            <person name="Yoshinaga Y."/>
            <person name="Martin F.M."/>
            <person name="Grigoriev I.V."/>
            <person name="Hibbett D.S."/>
        </authorList>
    </citation>
    <scope>NUCLEOTIDE SEQUENCE [LARGE SCALE GENOMIC DNA]</scope>
    <source>
        <strain evidence="2 3">HHB12733</strain>
    </source>
</reference>
<protein>
    <submittedName>
        <fullName evidence="2">Uncharacterized protein</fullName>
    </submittedName>
</protein>
<feature type="region of interest" description="Disordered" evidence="1">
    <location>
        <begin position="73"/>
        <end position="146"/>
    </location>
</feature>
<dbReference type="EMBL" id="KV424203">
    <property type="protein sequence ID" value="KZT50247.1"/>
    <property type="molecule type" value="Genomic_DNA"/>
</dbReference>
<proteinExistence type="predicted"/>
<evidence type="ECO:0000256" key="1">
    <source>
        <dbReference type="SAM" id="MobiDB-lite"/>
    </source>
</evidence>
<dbReference type="Proteomes" id="UP000076842">
    <property type="component" value="Unassembled WGS sequence"/>
</dbReference>
<accession>A0A165C517</accession>